<sequence>MGCPICGNAEAIEHPTFAGGLRFDCPPCGGYFCISSTLETLAEGKEFDIGRARAVLAAKRELKRREPLDPNRPQDLEPALTSDDEELLIHPD</sequence>
<protein>
    <recommendedName>
        <fullName evidence="3">Transcription factor zinc-finger domain-containing protein</fullName>
    </recommendedName>
</protein>
<accession>A0AAU7F4F3</accession>
<gene>
    <name evidence="2" type="ORF">ABHN08_11220</name>
</gene>
<proteinExistence type="predicted"/>
<organism evidence="2">
    <name type="scientific">Pseudomonas iranensis</name>
    <dbReference type="NCBI Taxonomy" id="2745503"/>
    <lineage>
        <taxon>Bacteria</taxon>
        <taxon>Pseudomonadati</taxon>
        <taxon>Pseudomonadota</taxon>
        <taxon>Gammaproteobacteria</taxon>
        <taxon>Pseudomonadales</taxon>
        <taxon>Pseudomonadaceae</taxon>
        <taxon>Pseudomonas</taxon>
    </lineage>
</organism>
<evidence type="ECO:0008006" key="3">
    <source>
        <dbReference type="Google" id="ProtNLM"/>
    </source>
</evidence>
<name>A0AAU7F4F3_9PSED</name>
<dbReference type="EMBL" id="CP157354">
    <property type="protein sequence ID" value="XBL98499.1"/>
    <property type="molecule type" value="Genomic_DNA"/>
</dbReference>
<dbReference type="AlphaFoldDB" id="A0AAU7F4F3"/>
<reference evidence="2" key="1">
    <citation type="submission" date="2024-05" db="EMBL/GenBank/DDBJ databases">
        <title>Draft genome sequence of Pseudomonas iranensis M7D1.</title>
        <authorList>
            <person name="Miller S.L."/>
            <person name="Nsubuga A."/>
            <person name="Lu N."/>
            <person name="King J."/>
            <person name="Shears P."/>
            <person name="Lawson P.A."/>
        </authorList>
    </citation>
    <scope>NUCLEOTIDE SEQUENCE</scope>
    <source>
        <strain evidence="2">M7D1</strain>
    </source>
</reference>
<feature type="region of interest" description="Disordered" evidence="1">
    <location>
        <begin position="64"/>
        <end position="92"/>
    </location>
</feature>
<feature type="compositionally biased region" description="Basic and acidic residues" evidence="1">
    <location>
        <begin position="64"/>
        <end position="75"/>
    </location>
</feature>
<evidence type="ECO:0000256" key="1">
    <source>
        <dbReference type="SAM" id="MobiDB-lite"/>
    </source>
</evidence>
<evidence type="ECO:0000313" key="2">
    <source>
        <dbReference type="EMBL" id="XBL98499.1"/>
    </source>
</evidence>